<dbReference type="Pfam" id="PF00004">
    <property type="entry name" value="AAA"/>
    <property type="match status" value="1"/>
</dbReference>
<dbReference type="SMART" id="SM00382">
    <property type="entry name" value="AAA"/>
    <property type="match status" value="1"/>
</dbReference>
<feature type="region of interest" description="Disordered" evidence="5">
    <location>
        <begin position="501"/>
        <end position="520"/>
    </location>
</feature>
<evidence type="ECO:0000259" key="6">
    <source>
        <dbReference type="SMART" id="SM00382"/>
    </source>
</evidence>
<keyword evidence="8" id="KW-1185">Reference proteome</keyword>
<dbReference type="InterPro" id="IPR052381">
    <property type="entry name" value="AAA_domain_protein"/>
</dbReference>
<comment type="similarity">
    <text evidence="3">Belongs to the AAA ATPase family. Highly divergent.</text>
</comment>
<dbReference type="InterPro" id="IPR027417">
    <property type="entry name" value="P-loop_NTPase"/>
</dbReference>
<evidence type="ECO:0000256" key="2">
    <source>
        <dbReference type="ARBA" id="ARBA00022840"/>
    </source>
</evidence>
<keyword evidence="2" id="KW-0067">ATP-binding</keyword>
<dbReference type="GO" id="GO:0005524">
    <property type="term" value="F:ATP binding"/>
    <property type="evidence" value="ECO:0007669"/>
    <property type="project" value="UniProtKB-KW"/>
</dbReference>
<dbReference type="InterPro" id="IPR003593">
    <property type="entry name" value="AAA+_ATPase"/>
</dbReference>
<comment type="caution">
    <text evidence="7">The sequence shown here is derived from an EMBL/GenBank/DDBJ whole genome shotgun (WGS) entry which is preliminary data.</text>
</comment>
<dbReference type="AlphaFoldDB" id="A0AAE4AQR6"/>
<protein>
    <recommendedName>
        <fullName evidence="4">Uncharacterized AAA domain-containing protein ycf46</fullName>
    </recommendedName>
</protein>
<dbReference type="Proteomes" id="UP001238163">
    <property type="component" value="Unassembled WGS sequence"/>
</dbReference>
<proteinExistence type="inferred from homology"/>
<name>A0AAE4AQR6_9BACT</name>
<evidence type="ECO:0000256" key="4">
    <source>
        <dbReference type="ARBA" id="ARBA00040480"/>
    </source>
</evidence>
<dbReference type="InterPro" id="IPR003959">
    <property type="entry name" value="ATPase_AAA_core"/>
</dbReference>
<feature type="domain" description="AAA+ ATPase" evidence="6">
    <location>
        <begin position="273"/>
        <end position="410"/>
    </location>
</feature>
<dbReference type="GO" id="GO:0016887">
    <property type="term" value="F:ATP hydrolysis activity"/>
    <property type="evidence" value="ECO:0007669"/>
    <property type="project" value="InterPro"/>
</dbReference>
<dbReference type="SUPFAM" id="SSF52540">
    <property type="entry name" value="P-loop containing nucleoside triphosphate hydrolases"/>
    <property type="match status" value="2"/>
</dbReference>
<dbReference type="Gene3D" id="3.40.50.300">
    <property type="entry name" value="P-loop containing nucleotide triphosphate hydrolases"/>
    <property type="match status" value="1"/>
</dbReference>
<accession>A0AAE4AQR6</accession>
<evidence type="ECO:0000256" key="5">
    <source>
        <dbReference type="SAM" id="MobiDB-lite"/>
    </source>
</evidence>
<dbReference type="CDD" id="cd19507">
    <property type="entry name" value="RecA-like_Ycf46-like"/>
    <property type="match status" value="1"/>
</dbReference>
<evidence type="ECO:0000256" key="1">
    <source>
        <dbReference type="ARBA" id="ARBA00022741"/>
    </source>
</evidence>
<evidence type="ECO:0000313" key="8">
    <source>
        <dbReference type="Proteomes" id="UP001238163"/>
    </source>
</evidence>
<gene>
    <name evidence="7" type="ORF">J3R75_003510</name>
</gene>
<evidence type="ECO:0000313" key="7">
    <source>
        <dbReference type="EMBL" id="MDQ0291403.1"/>
    </source>
</evidence>
<dbReference type="RefSeq" id="WP_307264147.1">
    <property type="nucleotide sequence ID" value="NZ_JAUSVL010000001.1"/>
</dbReference>
<dbReference type="PANTHER" id="PTHR42960">
    <property type="entry name" value="YCF46 PROTEIN"/>
    <property type="match status" value="1"/>
</dbReference>
<sequence>MNNSNGSADDLEMLIRSRYPVINIISFEEERVLRHLHTIAERRNKKIYTWSFNTGIVPSGLTDQSVKKVDSATRDPLQALDRVISNIEPAIFVFYDFHPFMGNRNFSVIRRLREVAAALKNSYKTLVIITPTMCICEDLSKDVTVIDYPLPDTAVIGDMLNQIIEQVKDNPQIKINLDDESRELLLQAALGLTLNEAENVFARALVLHSGLSAESIPVVLDEKRQIIRKSGILEYYEAQDDFAQIGGLDLLKDWLWKRSFAFSDNAREFGLPPPKGALFLGIQGCGKSLCAKAVAAAWKMPLLRFDAGRLFESALGSTEANLRRSLLTAESVSPCILWIDEIEKAFGSGGSSANTDGGTSARIFGTLLTWLAEKRAPVFVIATANNIERLPPELLRKGRFDEIFFVDLPNCVEREDIFRLKIAGRSREPELFDLKQLAVASDGFSGAEIEEAVISALYDSYYAGHDLAQDELVAAIKNTVPLSRTLGEEISRLREWCSGRARPASTPEAGSVGPASKLEM</sequence>
<organism evidence="7 8">
    <name type="scientific">Oligosphaera ethanolica</name>
    <dbReference type="NCBI Taxonomy" id="760260"/>
    <lineage>
        <taxon>Bacteria</taxon>
        <taxon>Pseudomonadati</taxon>
        <taxon>Lentisphaerota</taxon>
        <taxon>Oligosphaeria</taxon>
        <taxon>Oligosphaerales</taxon>
        <taxon>Oligosphaeraceae</taxon>
        <taxon>Oligosphaera</taxon>
    </lineage>
</organism>
<evidence type="ECO:0000256" key="3">
    <source>
        <dbReference type="ARBA" id="ARBA00038088"/>
    </source>
</evidence>
<dbReference type="PANTHER" id="PTHR42960:SF1">
    <property type="entry name" value="YCF46 PROTEIN"/>
    <property type="match status" value="1"/>
</dbReference>
<dbReference type="EMBL" id="JAUSVL010000001">
    <property type="protein sequence ID" value="MDQ0291403.1"/>
    <property type="molecule type" value="Genomic_DNA"/>
</dbReference>
<reference evidence="7" key="1">
    <citation type="submission" date="2023-07" db="EMBL/GenBank/DDBJ databases">
        <title>Genomic Encyclopedia of Type Strains, Phase IV (KMG-IV): sequencing the most valuable type-strain genomes for metagenomic binning, comparative biology and taxonomic classification.</title>
        <authorList>
            <person name="Goeker M."/>
        </authorList>
    </citation>
    <scope>NUCLEOTIDE SEQUENCE</scope>
    <source>
        <strain evidence="7">DSM 24202</strain>
    </source>
</reference>
<dbReference type="Gene3D" id="1.10.8.60">
    <property type="match status" value="1"/>
</dbReference>
<keyword evidence="1" id="KW-0547">Nucleotide-binding</keyword>